<dbReference type="AlphaFoldDB" id="A0AAU7S6T6"/>
<dbReference type="RefSeq" id="WP_349963424.1">
    <property type="nucleotide sequence ID" value="NZ_CP157965.1"/>
</dbReference>
<proteinExistence type="predicted"/>
<evidence type="ECO:0000313" key="1">
    <source>
        <dbReference type="EMBL" id="XBT98131.1"/>
    </source>
</evidence>
<geneLocation type="plasmid" evidence="1">
    <name>unnamed5</name>
</geneLocation>
<protein>
    <submittedName>
        <fullName evidence="1">Uncharacterized protein</fullName>
    </submittedName>
</protein>
<keyword evidence="1" id="KW-0614">Plasmid</keyword>
<organism evidence="1">
    <name type="scientific">Rhizobium sp. ZPR3</name>
    <dbReference type="NCBI Taxonomy" id="3158967"/>
    <lineage>
        <taxon>Bacteria</taxon>
        <taxon>Pseudomonadati</taxon>
        <taxon>Pseudomonadota</taxon>
        <taxon>Alphaproteobacteria</taxon>
        <taxon>Hyphomicrobiales</taxon>
        <taxon>Rhizobiaceae</taxon>
        <taxon>Rhizobium/Agrobacterium group</taxon>
        <taxon>Rhizobium</taxon>
    </lineage>
</organism>
<accession>A0AAU7S6T6</accession>
<reference evidence="1" key="1">
    <citation type="submission" date="2024-06" db="EMBL/GenBank/DDBJ databases">
        <authorList>
            <person name="Li T."/>
            <person name="Gao R."/>
        </authorList>
    </citation>
    <scope>NUCLEOTIDE SEQUENCE</scope>
    <source>
        <strain evidence="1">ZPR3</strain>
        <plasmid evidence="1">unnamed5</plasmid>
    </source>
</reference>
<sequence length="200" mass="22815">MTSEDKKEPSRWWEREHDANLTETRIFISTEQYQRIARIATDLEERIPIVLGKLIADYFDAVENGQNQITLPTPTFRPALETTSLTELCDLILWSRFPGETGAHRFRQVALLTTIAREQERGKKPTASSIARIVDSHSSQIDLMTRLLEKRGVLDRVHTPSIRPGVHFGKVLYIRSDAAENLKKVHIAETNSPVEVQEAE</sequence>
<dbReference type="EMBL" id="CP157965">
    <property type="protein sequence ID" value="XBT98131.1"/>
    <property type="molecule type" value="Genomic_DNA"/>
</dbReference>
<name>A0AAU7S6T6_9HYPH</name>
<gene>
    <name evidence="1" type="ORF">ABM479_35400</name>
</gene>